<proteinExistence type="predicted"/>
<dbReference type="InterPro" id="IPR045943">
    <property type="entry name" value="DUF6363"/>
</dbReference>
<feature type="domain" description="PNPLA" evidence="5">
    <location>
        <begin position="26"/>
        <end position="193"/>
    </location>
</feature>
<name>A0A9D5X8L3_9ACTN</name>
<dbReference type="Gene3D" id="3.40.1090.10">
    <property type="entry name" value="Cytosolic phospholipase A2 catalytic domain"/>
    <property type="match status" value="2"/>
</dbReference>
<evidence type="ECO:0000256" key="3">
    <source>
        <dbReference type="ARBA" id="ARBA00023098"/>
    </source>
</evidence>
<evidence type="ECO:0000259" key="5">
    <source>
        <dbReference type="PROSITE" id="PS51635"/>
    </source>
</evidence>
<comment type="caution">
    <text evidence="6">The sequence shown here is derived from an EMBL/GenBank/DDBJ whole genome shotgun (WGS) entry which is preliminary data.</text>
</comment>
<feature type="short sequence motif" description="DGA/G" evidence="4">
    <location>
        <begin position="180"/>
        <end position="182"/>
    </location>
</feature>
<dbReference type="PANTHER" id="PTHR14226">
    <property type="entry name" value="NEUROPATHY TARGET ESTERASE/SWISS CHEESE D.MELANOGASTER"/>
    <property type="match status" value="1"/>
</dbReference>
<feature type="short sequence motif" description="GXSXG" evidence="4">
    <location>
        <begin position="58"/>
        <end position="62"/>
    </location>
</feature>
<dbReference type="PROSITE" id="PS51635">
    <property type="entry name" value="PNPLA"/>
    <property type="match status" value="1"/>
</dbReference>
<evidence type="ECO:0000313" key="7">
    <source>
        <dbReference type="Proteomes" id="UP000787322"/>
    </source>
</evidence>
<evidence type="ECO:0000256" key="4">
    <source>
        <dbReference type="PROSITE-ProRule" id="PRU01161"/>
    </source>
</evidence>
<organism evidence="6 7">
    <name type="scientific">Lancefieldella parvula</name>
    <dbReference type="NCBI Taxonomy" id="1382"/>
    <lineage>
        <taxon>Bacteria</taxon>
        <taxon>Bacillati</taxon>
        <taxon>Actinomycetota</taxon>
        <taxon>Coriobacteriia</taxon>
        <taxon>Coriobacteriales</taxon>
        <taxon>Atopobiaceae</taxon>
        <taxon>Lancefieldella</taxon>
    </lineage>
</organism>
<dbReference type="GO" id="GO:0016787">
    <property type="term" value="F:hydrolase activity"/>
    <property type="evidence" value="ECO:0007669"/>
    <property type="project" value="UniProtKB-UniRule"/>
</dbReference>
<dbReference type="CDD" id="cd07208">
    <property type="entry name" value="Pat_hypo_Ecoli_yjju_like"/>
    <property type="match status" value="1"/>
</dbReference>
<protein>
    <submittedName>
        <fullName evidence="6">Patatin family protein</fullName>
    </submittedName>
</protein>
<sequence length="318" mass="35242">MDDQQQKLSQNGGARQESAHLSSTALVLEGGSYRGIFTAGILDVLREKGVTNFESVWGVSAGAINAVSFRSKQMGRAMRIMLAFRDDPRFLSLRSLITTGDIAGADFMFDEIQNHLDPCDNEAFNQNPMQMYAVASDVTFGTPAYLHVKKFPEDVTMVRASASMPTVSRMVELDGHRYLDGGTTDSIPFAAALGLPDGKAEHAVDVPDHTPAKKALVIITQDRDFVKTDVNEQIAIRSQLYSAYPYFEAALASRAERYMDQRKQLFELEKEGRVLVLLPPEPVEVKVNEKSGEALLSLYLTGRQVALERLEEIESFIE</sequence>
<comment type="caution">
    <text evidence="4">Lacks conserved residue(s) required for the propagation of feature annotation.</text>
</comment>
<dbReference type="Pfam" id="PF01734">
    <property type="entry name" value="Patatin"/>
    <property type="match status" value="1"/>
</dbReference>
<dbReference type="GO" id="GO:0016042">
    <property type="term" value="P:lipid catabolic process"/>
    <property type="evidence" value="ECO:0007669"/>
    <property type="project" value="UniProtKB-UniRule"/>
</dbReference>
<evidence type="ECO:0000256" key="2">
    <source>
        <dbReference type="ARBA" id="ARBA00022963"/>
    </source>
</evidence>
<keyword evidence="2 4" id="KW-0442">Lipid degradation</keyword>
<keyword evidence="3 4" id="KW-0443">Lipid metabolism</keyword>
<accession>A0A9D5X8L3</accession>
<dbReference type="Pfam" id="PF19890">
    <property type="entry name" value="DUF6363"/>
    <property type="match status" value="1"/>
</dbReference>
<dbReference type="SUPFAM" id="SSF52151">
    <property type="entry name" value="FabD/lysophospholipase-like"/>
    <property type="match status" value="1"/>
</dbReference>
<evidence type="ECO:0000313" key="6">
    <source>
        <dbReference type="EMBL" id="MBF4803303.1"/>
    </source>
</evidence>
<dbReference type="InterPro" id="IPR002641">
    <property type="entry name" value="PNPLA_dom"/>
</dbReference>
<dbReference type="InterPro" id="IPR037483">
    <property type="entry name" value="YjjU-like"/>
</dbReference>
<dbReference type="EMBL" id="JABZGU010000161">
    <property type="protein sequence ID" value="MBF4803303.1"/>
    <property type="molecule type" value="Genomic_DNA"/>
</dbReference>
<keyword evidence="1 4" id="KW-0378">Hydrolase</keyword>
<dbReference type="InterPro" id="IPR016035">
    <property type="entry name" value="Acyl_Trfase/lysoPLipase"/>
</dbReference>
<feature type="active site" description="Nucleophile" evidence="4">
    <location>
        <position position="60"/>
    </location>
</feature>
<dbReference type="AlphaFoldDB" id="A0A9D5X8L3"/>
<dbReference type="PANTHER" id="PTHR14226:SF25">
    <property type="entry name" value="PHOSPHOESTERASE"/>
    <property type="match status" value="1"/>
</dbReference>
<reference evidence="6" key="1">
    <citation type="submission" date="2020-04" db="EMBL/GenBank/DDBJ databases">
        <title>Deep metagenomics examines the oral microbiome during advanced dental caries in children, revealing novel taxa and co-occurrences with host molecules.</title>
        <authorList>
            <person name="Baker J.L."/>
            <person name="Morton J.T."/>
            <person name="Dinis M."/>
            <person name="Alvarez R."/>
            <person name="Tran N.C."/>
            <person name="Knight R."/>
            <person name="Edlund A."/>
        </authorList>
    </citation>
    <scope>NUCLEOTIDE SEQUENCE</scope>
    <source>
        <strain evidence="6">JCVI_3_bin.11</strain>
    </source>
</reference>
<gene>
    <name evidence="6" type="ORF">HXK24_05750</name>
</gene>
<feature type="active site" description="Proton acceptor" evidence="4">
    <location>
        <position position="180"/>
    </location>
</feature>
<dbReference type="Proteomes" id="UP000787322">
    <property type="component" value="Unassembled WGS sequence"/>
</dbReference>
<evidence type="ECO:0000256" key="1">
    <source>
        <dbReference type="ARBA" id="ARBA00022801"/>
    </source>
</evidence>
<dbReference type="InterPro" id="IPR050301">
    <property type="entry name" value="NTE"/>
</dbReference>